<organism evidence="1 2">
    <name type="scientific">Dendroctonus ponderosae</name>
    <name type="common">Mountain pine beetle</name>
    <dbReference type="NCBI Taxonomy" id="77166"/>
    <lineage>
        <taxon>Eukaryota</taxon>
        <taxon>Metazoa</taxon>
        <taxon>Ecdysozoa</taxon>
        <taxon>Arthropoda</taxon>
        <taxon>Hexapoda</taxon>
        <taxon>Insecta</taxon>
        <taxon>Pterygota</taxon>
        <taxon>Neoptera</taxon>
        <taxon>Endopterygota</taxon>
        <taxon>Coleoptera</taxon>
        <taxon>Polyphaga</taxon>
        <taxon>Cucujiformia</taxon>
        <taxon>Curculionidae</taxon>
        <taxon>Scolytinae</taxon>
        <taxon>Dendroctonus</taxon>
    </lineage>
</organism>
<dbReference type="EMBL" id="KB632388">
    <property type="protein sequence ID" value="ERL94380.1"/>
    <property type="molecule type" value="Genomic_DNA"/>
</dbReference>
<gene>
    <name evidence="1" type="ORF">D910_11659</name>
</gene>
<protein>
    <submittedName>
        <fullName evidence="1">Uncharacterized protein</fullName>
    </submittedName>
</protein>
<name>U4UVZ3_DENPD</name>
<reference evidence="1 2" key="1">
    <citation type="journal article" date="2013" name="Genome Biol.">
        <title>Draft genome of the mountain pine beetle, Dendroctonus ponderosae Hopkins, a major forest pest.</title>
        <authorList>
            <person name="Keeling C.I."/>
            <person name="Yuen M.M."/>
            <person name="Liao N.Y."/>
            <person name="Docking T.R."/>
            <person name="Chan S.K."/>
            <person name="Taylor G.A."/>
            <person name="Palmquist D.L."/>
            <person name="Jackman S.D."/>
            <person name="Nguyen A."/>
            <person name="Li M."/>
            <person name="Henderson H."/>
            <person name="Janes J.K."/>
            <person name="Zhao Y."/>
            <person name="Pandoh P."/>
            <person name="Moore R."/>
            <person name="Sperling F.A."/>
            <person name="Huber D.P."/>
            <person name="Birol I."/>
            <person name="Jones S.J."/>
            <person name="Bohlmann J."/>
        </authorList>
    </citation>
    <scope>NUCLEOTIDE SEQUENCE</scope>
</reference>
<sequence>MPMNEIDSIAYHAIDIILINIDHQVIRFIHIARLGFNDNILQNIHHAVLHSHIVLEAFNFVLQFF</sequence>
<evidence type="ECO:0000313" key="1">
    <source>
        <dbReference type="EMBL" id="ERL94380.1"/>
    </source>
</evidence>
<dbReference type="AlphaFoldDB" id="U4UVZ3"/>
<proteinExistence type="predicted"/>
<dbReference type="Proteomes" id="UP000030742">
    <property type="component" value="Unassembled WGS sequence"/>
</dbReference>
<evidence type="ECO:0000313" key="2">
    <source>
        <dbReference type="Proteomes" id="UP000030742"/>
    </source>
</evidence>
<accession>U4UVZ3</accession>